<keyword evidence="2" id="KW-1185">Reference proteome</keyword>
<sequence>MPMYRTHSQPVIDIKESVSKHLAAKMENGEEITALLCKIIQLDTLLQAFPYNGTYRTELNQALEELNPHLSSKTT</sequence>
<comment type="caution">
    <text evidence="1">The sequence shown here is derived from an EMBL/GenBank/DDBJ whole genome shotgun (WGS) entry which is preliminary data.</text>
</comment>
<dbReference type="EMBL" id="MCHY01000013">
    <property type="protein sequence ID" value="RKD21041.1"/>
    <property type="molecule type" value="Genomic_DNA"/>
</dbReference>
<dbReference type="AlphaFoldDB" id="A0A419SD84"/>
<dbReference type="RefSeq" id="WP_120191109.1">
    <property type="nucleotide sequence ID" value="NZ_MCHY01000013.1"/>
</dbReference>
<evidence type="ECO:0000313" key="1">
    <source>
        <dbReference type="EMBL" id="RKD21041.1"/>
    </source>
</evidence>
<reference evidence="1 2" key="1">
    <citation type="submission" date="2016-08" db="EMBL/GenBank/DDBJ databases">
        <title>Novel Firmicute Genomes.</title>
        <authorList>
            <person name="Poppleton D.I."/>
            <person name="Gribaldo S."/>
        </authorList>
    </citation>
    <scope>NUCLEOTIDE SEQUENCE [LARGE SCALE GENOMIC DNA]</scope>
    <source>
        <strain evidence="1 2">RAOx-1</strain>
    </source>
</reference>
<accession>A0A419SD84</accession>
<gene>
    <name evidence="1" type="ORF">BEP19_15285</name>
</gene>
<protein>
    <submittedName>
        <fullName evidence="1">Uncharacterized protein</fullName>
    </submittedName>
</protein>
<proteinExistence type="predicted"/>
<dbReference type="Proteomes" id="UP000284219">
    <property type="component" value="Unassembled WGS sequence"/>
</dbReference>
<evidence type="ECO:0000313" key="2">
    <source>
        <dbReference type="Proteomes" id="UP000284219"/>
    </source>
</evidence>
<organism evidence="1 2">
    <name type="scientific">Ammoniphilus oxalaticus</name>
    <dbReference type="NCBI Taxonomy" id="66863"/>
    <lineage>
        <taxon>Bacteria</taxon>
        <taxon>Bacillati</taxon>
        <taxon>Bacillota</taxon>
        <taxon>Bacilli</taxon>
        <taxon>Bacillales</taxon>
        <taxon>Paenibacillaceae</taxon>
        <taxon>Aneurinibacillus group</taxon>
        <taxon>Ammoniphilus</taxon>
    </lineage>
</organism>
<name>A0A419SD84_9BACL</name>